<sequence length="470" mass="55013">MIDGINIELTDLDFNLWEKHPELKFAVLVDEDSGTKLGSRKASYKGLDFIIEPRGKAKIKGSIHKFFNDGAHNANRFTYDNFQEAVKRLSEFGVNPQTALLRGFEIGLNLDTTATKIDNNTFLDSILYCRGVERSDMEINGKAGYGYAYKSTNAKYKFYNKSEQSTTQVQLLRIETKFTRMRAVENYGMISLADLLDRTKLAKLIADKYLKFIDETIYFEWDQIKTSRRLPAKYKSKFKDLRNPNWWIKDQRSNTNRQRNKEQLEKLIKTYAKRDIKSILKGLISLELSAFTRTKNCYEYTEFEPLKKWNCLEKNAQKDVTDTPRIVRCDNHDQREGKEKKKYCLTCGKEITHQKSDSKYCNDQRKCRDKAYNLKVSEKRQAKRSQKEKEIINLIKDLGNEFNLIRTTNPNRKKRKGVPTRKTSVIATIGGKKRYYHGADARFFLNEFDKRTKTELLTQCPDDTRLEHAQ</sequence>
<dbReference type="Proteomes" id="UP000462449">
    <property type="component" value="Unassembled WGS sequence"/>
</dbReference>
<evidence type="ECO:0000313" key="3">
    <source>
        <dbReference type="Proteomes" id="UP000285951"/>
    </source>
</evidence>
<keyword evidence="3" id="KW-1185">Reference proteome</keyword>
<reference evidence="1 4" key="2">
    <citation type="submission" date="2019-12" db="EMBL/GenBank/DDBJ databases">
        <title>Draft genome sequence of Labilibaculum sp. strain 44 isolated from deep waters of Black Sea.</title>
        <authorList>
            <person name="Yadav S."/>
            <person name="Villanueva L."/>
        </authorList>
    </citation>
    <scope>NUCLEOTIDE SEQUENCE [LARGE SCALE GENOMIC DNA]</scope>
    <source>
        <strain evidence="1 4">44</strain>
    </source>
</reference>
<dbReference type="EMBL" id="QTZN02000065">
    <property type="protein sequence ID" value="MVB09089.1"/>
    <property type="molecule type" value="Genomic_DNA"/>
</dbReference>
<dbReference type="Proteomes" id="UP000285951">
    <property type="component" value="Unassembled WGS sequence"/>
</dbReference>
<proteinExistence type="predicted"/>
<dbReference type="AlphaFoldDB" id="A0A7M4DB55"/>
<evidence type="ECO:0000313" key="1">
    <source>
        <dbReference type="EMBL" id="MUP39884.1"/>
    </source>
</evidence>
<organism evidence="1 4">
    <name type="scientific">Labilibaculum euxinus</name>
    <dbReference type="NCBI Taxonomy" id="2686357"/>
    <lineage>
        <taxon>Bacteria</taxon>
        <taxon>Pseudomonadati</taxon>
        <taxon>Bacteroidota</taxon>
        <taxon>Bacteroidia</taxon>
        <taxon>Marinilabiliales</taxon>
        <taxon>Marinifilaceae</taxon>
        <taxon>Labilibaculum</taxon>
    </lineage>
</organism>
<protein>
    <submittedName>
        <fullName evidence="1">Uncharacterized protein</fullName>
    </submittedName>
</protein>
<name>A0A7M4DB55_9BACT</name>
<evidence type="ECO:0000313" key="4">
    <source>
        <dbReference type="Proteomes" id="UP000462449"/>
    </source>
</evidence>
<gene>
    <name evidence="2" type="ORF">DWB62_018890</name>
    <name evidence="1" type="ORF">GNY23_18890</name>
</gene>
<accession>A0A7M4DB55</accession>
<comment type="caution">
    <text evidence="1">The sequence shown here is derived from an EMBL/GenBank/DDBJ whole genome shotgun (WGS) entry which is preliminary data.</text>
</comment>
<evidence type="ECO:0000313" key="2">
    <source>
        <dbReference type="EMBL" id="MVB09089.1"/>
    </source>
</evidence>
<dbReference type="EMBL" id="WOTW01000065">
    <property type="protein sequence ID" value="MUP39884.1"/>
    <property type="molecule type" value="Genomic_DNA"/>
</dbReference>
<reference evidence="2 3" key="1">
    <citation type="submission" date="2019-11" db="EMBL/GenBank/DDBJ databases">
        <title>Draft genome sequence of Labilibaculum sp. strain SYP isolated from Black Sea.</title>
        <authorList>
            <person name="Yadav S."/>
            <person name="Villanueva L."/>
        </authorList>
    </citation>
    <scope>NUCLEOTIDE SEQUENCE [LARGE SCALE GENOMIC DNA]</scope>
    <source>
        <strain evidence="2 3">44</strain>
    </source>
</reference>